<gene>
    <name evidence="2" type="ORF">HMF3257_05840</name>
</gene>
<sequence length="142" mass="15304">MNDKTKHLQAVCQLAEMEHNADPEHPVKKQKFESAKADFEQALAEVEPTEPEAAEPATGGNQWPGASLEILSNVVEAMDKANQALTTENKALANENALLKEQLFEKSQELEKAQKSTAPAESDPAAKPATAKPATAADEKKN</sequence>
<evidence type="ECO:0000313" key="3">
    <source>
        <dbReference type="Proteomes" id="UP000249016"/>
    </source>
</evidence>
<feature type="region of interest" description="Disordered" evidence="1">
    <location>
        <begin position="103"/>
        <end position="142"/>
    </location>
</feature>
<feature type="compositionally biased region" description="Low complexity" evidence="1">
    <location>
        <begin position="125"/>
        <end position="136"/>
    </location>
</feature>
<dbReference type="RefSeq" id="WP_111340879.1">
    <property type="nucleotide sequence ID" value="NZ_QLII01000001.1"/>
</dbReference>
<protein>
    <submittedName>
        <fullName evidence="2">Uncharacterized protein</fullName>
    </submittedName>
</protein>
<proteinExistence type="predicted"/>
<feature type="compositionally biased region" description="Basic and acidic residues" evidence="1">
    <location>
        <begin position="103"/>
        <end position="114"/>
    </location>
</feature>
<comment type="caution">
    <text evidence="2">The sequence shown here is derived from an EMBL/GenBank/DDBJ whole genome shotgun (WGS) entry which is preliminary data.</text>
</comment>
<dbReference type="AlphaFoldDB" id="A0A327NJ16"/>
<dbReference type="EMBL" id="QLII01000001">
    <property type="protein sequence ID" value="RAI74006.1"/>
    <property type="molecule type" value="Genomic_DNA"/>
</dbReference>
<evidence type="ECO:0000313" key="2">
    <source>
        <dbReference type="EMBL" id="RAI74006.1"/>
    </source>
</evidence>
<accession>A0A327NJ16</accession>
<feature type="region of interest" description="Disordered" evidence="1">
    <location>
        <begin position="45"/>
        <end position="65"/>
    </location>
</feature>
<dbReference type="Proteomes" id="UP000249016">
    <property type="component" value="Unassembled WGS sequence"/>
</dbReference>
<evidence type="ECO:0000256" key="1">
    <source>
        <dbReference type="SAM" id="MobiDB-lite"/>
    </source>
</evidence>
<organism evidence="2 3">
    <name type="scientific">Spirosoma telluris</name>
    <dbReference type="NCBI Taxonomy" id="2183553"/>
    <lineage>
        <taxon>Bacteria</taxon>
        <taxon>Pseudomonadati</taxon>
        <taxon>Bacteroidota</taxon>
        <taxon>Cytophagia</taxon>
        <taxon>Cytophagales</taxon>
        <taxon>Cytophagaceae</taxon>
        <taxon>Spirosoma</taxon>
    </lineage>
</organism>
<keyword evidence="3" id="KW-1185">Reference proteome</keyword>
<name>A0A327NJ16_9BACT</name>
<reference evidence="2 3" key="1">
    <citation type="submission" date="2018-06" db="EMBL/GenBank/DDBJ databases">
        <title>Spirosoma sp. HMF3257 Genome sequencing and assembly.</title>
        <authorList>
            <person name="Kang H."/>
            <person name="Cha I."/>
            <person name="Kim H."/>
            <person name="Kang J."/>
            <person name="Joh K."/>
        </authorList>
    </citation>
    <scope>NUCLEOTIDE SEQUENCE [LARGE SCALE GENOMIC DNA]</scope>
    <source>
        <strain evidence="2 3">HMF3257</strain>
    </source>
</reference>